<protein>
    <recommendedName>
        <fullName evidence="11">Hemolysin III family channel protein</fullName>
    </recommendedName>
</protein>
<keyword evidence="10" id="KW-1185">Reference proteome</keyword>
<feature type="binding site" evidence="6">
    <location>
        <position position="450"/>
    </location>
    <ligand>
        <name>Zn(2+)</name>
        <dbReference type="ChEBI" id="CHEBI:29105"/>
    </ligand>
</feature>
<evidence type="ECO:0000313" key="9">
    <source>
        <dbReference type="EMBL" id="EGF77541.1"/>
    </source>
</evidence>
<evidence type="ECO:0000256" key="7">
    <source>
        <dbReference type="SAM" id="MobiDB-lite"/>
    </source>
</evidence>
<dbReference type="Pfam" id="PF03006">
    <property type="entry name" value="HlyIII"/>
    <property type="match status" value="1"/>
</dbReference>
<keyword evidence="6" id="KW-0862">Zinc</keyword>
<evidence type="ECO:0000256" key="3">
    <source>
        <dbReference type="ARBA" id="ARBA00022692"/>
    </source>
</evidence>
<evidence type="ECO:0000313" key="10">
    <source>
        <dbReference type="Proteomes" id="UP000007241"/>
    </source>
</evidence>
<comment type="subcellular location">
    <subcellularLocation>
        <location evidence="1">Membrane</location>
        <topology evidence="1">Multi-pass membrane protein</topology>
    </subcellularLocation>
</comment>
<dbReference type="HOGENOM" id="CLU_560169_0_0_1"/>
<evidence type="ECO:0000256" key="1">
    <source>
        <dbReference type="ARBA" id="ARBA00004141"/>
    </source>
</evidence>
<dbReference type="Proteomes" id="UP000007241">
    <property type="component" value="Unassembled WGS sequence"/>
</dbReference>
<sequence>MDQVAHDENALFYDSQQDTVSSLFHSRMVNGATESEKGRQVSVHDETLIDETGVLHTTAHDGSIQHARRRPQPLNISKTRRSSDGHSTVSTSNDKLTTGTTAAHSVANMGLALYENAVHALTTTSFTGLDEELMSSPRILRERRIMEYNVSEPDKSINDSISPVSNSKHINESKYRLSPPSLIPVMMQPSCVAKDELLASDLMNRHDMMADHDNDTPHRDASQDTLLSPPCLSSPHLIDHNRVHASWTDYDVYAANPTTNCINQYCVHARHMPSWYNDNAFIYLGYRRITNSYAGCLKSLFYLHNETGNVYTHLIGVVLFFVVVVIGIVNGINVSSWNQITENDLHKSDGLEPNVLIPHTVDLLLGTSRPSQQWLWKDAMVFGVFYAGAITSFPLLHAASMHGARTLYHTVSFDYIITMGGMYLLGAFIYAYRIPERWFKNMFDIWGHSHQIWHCLVLGAAWIHYCAVVRMFEWRSLHDPSCAHVSL</sequence>
<evidence type="ECO:0000256" key="6">
    <source>
        <dbReference type="PIRSR" id="PIRSR604254-1"/>
    </source>
</evidence>
<dbReference type="InParanoid" id="F4PAH4"/>
<feature type="transmembrane region" description="Helical" evidence="8">
    <location>
        <begin position="310"/>
        <end position="329"/>
    </location>
</feature>
<keyword evidence="4 8" id="KW-1133">Transmembrane helix</keyword>
<feature type="region of interest" description="Disordered" evidence="7">
    <location>
        <begin position="59"/>
        <end position="96"/>
    </location>
</feature>
<evidence type="ECO:0000256" key="8">
    <source>
        <dbReference type="SAM" id="Phobius"/>
    </source>
</evidence>
<dbReference type="InterPro" id="IPR004254">
    <property type="entry name" value="AdipoR/HlyIII-related"/>
</dbReference>
<keyword evidence="6" id="KW-0479">Metal-binding</keyword>
<name>F4PAH4_BATDJ</name>
<dbReference type="RefSeq" id="XP_006681711.1">
    <property type="nucleotide sequence ID" value="XM_006681648.1"/>
</dbReference>
<dbReference type="AlphaFoldDB" id="F4PAH4"/>
<dbReference type="EMBL" id="GL882891">
    <property type="protein sequence ID" value="EGF77541.1"/>
    <property type="molecule type" value="Genomic_DNA"/>
</dbReference>
<dbReference type="GO" id="GO:0006882">
    <property type="term" value="P:intracellular zinc ion homeostasis"/>
    <property type="evidence" value="ECO:0000318"/>
    <property type="project" value="GO_Central"/>
</dbReference>
<evidence type="ECO:0008006" key="11">
    <source>
        <dbReference type="Google" id="ProtNLM"/>
    </source>
</evidence>
<feature type="compositionally biased region" description="Polar residues" evidence="7">
    <location>
        <begin position="85"/>
        <end position="96"/>
    </location>
</feature>
<dbReference type="PANTHER" id="PTHR20855">
    <property type="entry name" value="ADIPOR/PROGESTIN RECEPTOR-RELATED"/>
    <property type="match status" value="1"/>
</dbReference>
<evidence type="ECO:0000256" key="5">
    <source>
        <dbReference type="ARBA" id="ARBA00023136"/>
    </source>
</evidence>
<comment type="similarity">
    <text evidence="2">Belongs to the ADIPOR family.</text>
</comment>
<keyword evidence="5 8" id="KW-0472">Membrane</keyword>
<keyword evidence="3 8" id="KW-0812">Transmembrane</keyword>
<gene>
    <name evidence="9" type="ORF">BATDEDRAFT_35897</name>
</gene>
<proteinExistence type="inferred from homology"/>
<feature type="transmembrane region" description="Helical" evidence="8">
    <location>
        <begin position="452"/>
        <end position="472"/>
    </location>
</feature>
<organism evidence="9 10">
    <name type="scientific">Batrachochytrium dendrobatidis (strain JAM81 / FGSC 10211)</name>
    <name type="common">Frog chytrid fungus</name>
    <dbReference type="NCBI Taxonomy" id="684364"/>
    <lineage>
        <taxon>Eukaryota</taxon>
        <taxon>Fungi</taxon>
        <taxon>Fungi incertae sedis</taxon>
        <taxon>Chytridiomycota</taxon>
        <taxon>Chytridiomycota incertae sedis</taxon>
        <taxon>Chytridiomycetes</taxon>
        <taxon>Rhizophydiales</taxon>
        <taxon>Rhizophydiales incertae sedis</taxon>
        <taxon>Batrachochytrium</taxon>
    </lineage>
</organism>
<dbReference type="GO" id="GO:0046872">
    <property type="term" value="F:metal ion binding"/>
    <property type="evidence" value="ECO:0007669"/>
    <property type="project" value="UniProtKB-KW"/>
</dbReference>
<dbReference type="PANTHER" id="PTHR20855:SF52">
    <property type="entry name" value="ADIPONECTIN RECEPTOR PROTEIN"/>
    <property type="match status" value="1"/>
</dbReference>
<accession>F4PAH4</accession>
<feature type="transmembrane region" description="Helical" evidence="8">
    <location>
        <begin position="379"/>
        <end position="400"/>
    </location>
</feature>
<dbReference type="OrthoDB" id="529367at2759"/>
<feature type="binding site" evidence="6">
    <location>
        <position position="454"/>
    </location>
    <ligand>
        <name>Zn(2+)</name>
        <dbReference type="ChEBI" id="CHEBI:29105"/>
    </ligand>
</feature>
<reference evidence="9 10" key="1">
    <citation type="submission" date="2009-12" db="EMBL/GenBank/DDBJ databases">
        <title>The draft genome of Batrachochytrium dendrobatidis.</title>
        <authorList>
            <consortium name="US DOE Joint Genome Institute (JGI-PGF)"/>
            <person name="Kuo A."/>
            <person name="Salamov A."/>
            <person name="Schmutz J."/>
            <person name="Lucas S."/>
            <person name="Pitluck S."/>
            <person name="Rosenblum E."/>
            <person name="Stajich J."/>
            <person name="Eisen M."/>
            <person name="Grigoriev I.V."/>
        </authorList>
    </citation>
    <scope>NUCLEOTIDE SEQUENCE [LARGE SCALE GENOMIC DNA]</scope>
    <source>
        <strain evidence="10">JAM81 / FGSC 10211</strain>
    </source>
</reference>
<dbReference type="GeneID" id="18240915"/>
<evidence type="ECO:0000256" key="2">
    <source>
        <dbReference type="ARBA" id="ARBA00007018"/>
    </source>
</evidence>
<evidence type="ECO:0000256" key="4">
    <source>
        <dbReference type="ARBA" id="ARBA00022989"/>
    </source>
</evidence>
<dbReference type="STRING" id="684364.F4PAH4"/>
<feature type="transmembrane region" description="Helical" evidence="8">
    <location>
        <begin position="412"/>
        <end position="432"/>
    </location>
</feature>
<dbReference type="GO" id="GO:0016020">
    <property type="term" value="C:membrane"/>
    <property type="evidence" value="ECO:0007669"/>
    <property type="project" value="UniProtKB-SubCell"/>
</dbReference>
<dbReference type="GO" id="GO:0038023">
    <property type="term" value="F:signaling receptor activity"/>
    <property type="evidence" value="ECO:0000318"/>
    <property type="project" value="GO_Central"/>
</dbReference>